<comment type="caution">
    <text evidence="2">The sequence shown here is derived from an EMBL/GenBank/DDBJ whole genome shotgun (WGS) entry which is preliminary data.</text>
</comment>
<evidence type="ECO:0008006" key="4">
    <source>
        <dbReference type="Google" id="ProtNLM"/>
    </source>
</evidence>
<sequence>MLDLRRIYSDGLDAVIINITDVAIEQHKPPHVATFAPTVHVYAQAKLLLFQPNRGQILHGVVTKVGHDYCAIKTLGVFNATVSRKDVDTSKFSEQNQLVPGTEVRFAVKDVNHEGGFFSLTGALNKENTGPVV</sequence>
<keyword evidence="3" id="KW-1185">Reference proteome</keyword>
<evidence type="ECO:0000313" key="2">
    <source>
        <dbReference type="EMBL" id="GHP07771.1"/>
    </source>
</evidence>
<gene>
    <name evidence="2" type="ORF">PPROV_000651300</name>
</gene>
<name>A0A830HQP9_9CHLO</name>
<evidence type="ECO:0000256" key="1">
    <source>
        <dbReference type="ARBA" id="ARBA00023242"/>
    </source>
</evidence>
<dbReference type="EMBL" id="BNJQ01000018">
    <property type="protein sequence ID" value="GHP07771.1"/>
    <property type="molecule type" value="Genomic_DNA"/>
</dbReference>
<dbReference type="AlphaFoldDB" id="A0A830HQP9"/>
<dbReference type="GO" id="GO:0006362">
    <property type="term" value="P:transcription elongation by RNA polymerase I"/>
    <property type="evidence" value="ECO:0007669"/>
    <property type="project" value="TreeGrafter"/>
</dbReference>
<dbReference type="Gene3D" id="2.40.50.1060">
    <property type="match status" value="1"/>
</dbReference>
<dbReference type="OrthoDB" id="10250504at2759"/>
<dbReference type="GO" id="GO:0006352">
    <property type="term" value="P:DNA-templated transcription initiation"/>
    <property type="evidence" value="ECO:0007669"/>
    <property type="project" value="InterPro"/>
</dbReference>
<accession>A0A830HQP9</accession>
<dbReference type="PANTHER" id="PTHR12709">
    <property type="entry name" value="DNA-DIRECTED RNA POLYMERASE II, III"/>
    <property type="match status" value="1"/>
</dbReference>
<proteinExistence type="predicted"/>
<evidence type="ECO:0000313" key="3">
    <source>
        <dbReference type="Proteomes" id="UP000660262"/>
    </source>
</evidence>
<protein>
    <recommendedName>
        <fullName evidence="4">S1 motif domain-containing protein</fullName>
    </recommendedName>
</protein>
<dbReference type="InterPro" id="IPR045113">
    <property type="entry name" value="Rpb7-like"/>
</dbReference>
<organism evidence="2 3">
    <name type="scientific">Pycnococcus provasolii</name>
    <dbReference type="NCBI Taxonomy" id="41880"/>
    <lineage>
        <taxon>Eukaryota</taxon>
        <taxon>Viridiplantae</taxon>
        <taxon>Chlorophyta</taxon>
        <taxon>Pseudoscourfieldiophyceae</taxon>
        <taxon>Pseudoscourfieldiales</taxon>
        <taxon>Pycnococcaceae</taxon>
        <taxon>Pycnococcus</taxon>
    </lineage>
</organism>
<dbReference type="Proteomes" id="UP000660262">
    <property type="component" value="Unassembled WGS sequence"/>
</dbReference>
<dbReference type="SUPFAM" id="SSF50249">
    <property type="entry name" value="Nucleic acid-binding proteins"/>
    <property type="match status" value="1"/>
</dbReference>
<dbReference type="GO" id="GO:0005736">
    <property type="term" value="C:RNA polymerase I complex"/>
    <property type="evidence" value="ECO:0007669"/>
    <property type="project" value="TreeGrafter"/>
</dbReference>
<dbReference type="PANTHER" id="PTHR12709:SF5">
    <property type="entry name" value="DNA-DIRECTED RNA POLYMERASE I SUBUNIT RPA43"/>
    <property type="match status" value="1"/>
</dbReference>
<keyword evidence="1" id="KW-0539">Nucleus</keyword>
<dbReference type="InterPro" id="IPR012340">
    <property type="entry name" value="NA-bd_OB-fold"/>
</dbReference>
<reference evidence="2" key="1">
    <citation type="submission" date="2020-10" db="EMBL/GenBank/DDBJ databases">
        <title>Unveiling of a novel bifunctional photoreceptor, Dualchrome1, isolated from a cosmopolitan green alga.</title>
        <authorList>
            <person name="Suzuki S."/>
            <person name="Kawachi M."/>
        </authorList>
    </citation>
    <scope>NUCLEOTIDE SEQUENCE</scope>
    <source>
        <strain evidence="2">NIES 2893</strain>
    </source>
</reference>